<dbReference type="NCBIfam" id="TIGR01552">
    <property type="entry name" value="phd_fam"/>
    <property type="match status" value="1"/>
</dbReference>
<comment type="similarity">
    <text evidence="1 2">Belongs to the phD/YefM antitoxin family.</text>
</comment>
<dbReference type="RefSeq" id="WP_102247873.1">
    <property type="nucleotide sequence ID" value="NZ_CP025682.1"/>
</dbReference>
<dbReference type="InterPro" id="IPR036165">
    <property type="entry name" value="YefM-like_sf"/>
</dbReference>
<organism evidence="3 4">
    <name type="scientific">Pseudazoarcus pumilus</name>
    <dbReference type="NCBI Taxonomy" id="2067960"/>
    <lineage>
        <taxon>Bacteria</taxon>
        <taxon>Pseudomonadati</taxon>
        <taxon>Pseudomonadota</taxon>
        <taxon>Betaproteobacteria</taxon>
        <taxon>Rhodocyclales</taxon>
        <taxon>Zoogloeaceae</taxon>
        <taxon>Pseudazoarcus</taxon>
    </lineage>
</organism>
<dbReference type="EMBL" id="CP025682">
    <property type="protein sequence ID" value="AUN95828.1"/>
    <property type="molecule type" value="Genomic_DNA"/>
</dbReference>
<dbReference type="SUPFAM" id="SSF143120">
    <property type="entry name" value="YefM-like"/>
    <property type="match status" value="1"/>
</dbReference>
<dbReference type="AlphaFoldDB" id="A0A2I6S997"/>
<dbReference type="Gene3D" id="3.40.1620.10">
    <property type="entry name" value="YefM-like domain"/>
    <property type="match status" value="1"/>
</dbReference>
<gene>
    <name evidence="3" type="ORF">C0099_13360</name>
</gene>
<accession>A0A2I6S997</accession>
<keyword evidence="4" id="KW-1185">Reference proteome</keyword>
<comment type="function">
    <text evidence="2">Antitoxin component of a type II toxin-antitoxin (TA) system.</text>
</comment>
<sequence length="81" mass="8655">MQSVPIYQAKNQLSELIVAVEGGEEIVLTRRGVPVARLTALVGQEGASGRRIEAALGRLRALRESVSLDADLKSVAREGLD</sequence>
<dbReference type="KEGG" id="atw:C0099_13360"/>
<evidence type="ECO:0000313" key="4">
    <source>
        <dbReference type="Proteomes" id="UP000242205"/>
    </source>
</evidence>
<dbReference type="Pfam" id="PF02604">
    <property type="entry name" value="PhdYeFM_antitox"/>
    <property type="match status" value="1"/>
</dbReference>
<evidence type="ECO:0000313" key="3">
    <source>
        <dbReference type="EMBL" id="AUN95828.1"/>
    </source>
</evidence>
<name>A0A2I6S997_9RHOO</name>
<evidence type="ECO:0000256" key="1">
    <source>
        <dbReference type="ARBA" id="ARBA00009981"/>
    </source>
</evidence>
<reference evidence="3 4" key="1">
    <citation type="submission" date="2018-01" db="EMBL/GenBank/DDBJ databases">
        <authorList>
            <person name="Fu G.-Y."/>
        </authorList>
    </citation>
    <scope>NUCLEOTIDE SEQUENCE [LARGE SCALE GENOMIC DNA]</scope>
    <source>
        <strain evidence="3 4">SY39</strain>
    </source>
</reference>
<protein>
    <recommendedName>
        <fullName evidence="2">Antitoxin</fullName>
    </recommendedName>
</protein>
<dbReference type="InterPro" id="IPR006442">
    <property type="entry name" value="Antitoxin_Phd/YefM"/>
</dbReference>
<evidence type="ECO:0000256" key="2">
    <source>
        <dbReference type="RuleBase" id="RU362080"/>
    </source>
</evidence>
<dbReference type="OrthoDB" id="165038at2"/>
<proteinExistence type="inferred from homology"/>
<dbReference type="Proteomes" id="UP000242205">
    <property type="component" value="Chromosome"/>
</dbReference>